<dbReference type="InterPro" id="IPR008918">
    <property type="entry name" value="HhH2"/>
</dbReference>
<feature type="compositionally biased region" description="Low complexity" evidence="14">
    <location>
        <begin position="407"/>
        <end position="436"/>
    </location>
</feature>
<dbReference type="Pfam" id="PF00867">
    <property type="entry name" value="XPG_I"/>
    <property type="match status" value="1"/>
</dbReference>
<dbReference type="GO" id="GO:0005634">
    <property type="term" value="C:nucleus"/>
    <property type="evidence" value="ECO:0007669"/>
    <property type="project" value="UniProtKB-SubCell"/>
</dbReference>
<evidence type="ECO:0000256" key="7">
    <source>
        <dbReference type="ARBA" id="ARBA00022801"/>
    </source>
</evidence>
<feature type="region of interest" description="Disordered" evidence="14">
    <location>
        <begin position="693"/>
        <end position="768"/>
    </location>
</feature>
<dbReference type="EMBL" id="KV407460">
    <property type="protein sequence ID" value="KZF21832.1"/>
    <property type="molecule type" value="Genomic_DNA"/>
</dbReference>
<dbReference type="Gene3D" id="3.40.50.1010">
    <property type="entry name" value="5'-nuclease"/>
    <property type="match status" value="1"/>
</dbReference>
<dbReference type="InterPro" id="IPR044752">
    <property type="entry name" value="PIN-like_EXO1"/>
</dbReference>
<evidence type="ECO:0000256" key="4">
    <source>
        <dbReference type="ARBA" id="ARBA00022722"/>
    </source>
</evidence>
<dbReference type="FunFam" id="3.40.50.1010:FF:000002">
    <property type="entry name" value="Exonuclease 1, putative"/>
    <property type="match status" value="1"/>
</dbReference>
<keyword evidence="9" id="KW-0460">Magnesium</keyword>
<keyword evidence="7" id="KW-0378">Hydrolase</keyword>
<dbReference type="PROSITE" id="PS00841">
    <property type="entry name" value="XPG_1"/>
    <property type="match status" value="1"/>
</dbReference>
<dbReference type="CDD" id="cd09908">
    <property type="entry name" value="H3TH_EXO1"/>
    <property type="match status" value="1"/>
</dbReference>
<keyword evidence="13" id="KW-0539">Nucleus</keyword>
<feature type="domain" description="XPG N-terminal" evidence="16">
    <location>
        <begin position="1"/>
        <end position="99"/>
    </location>
</feature>
<dbReference type="FunFam" id="1.10.150.20:FF:000011">
    <property type="entry name" value="exonuclease 1"/>
    <property type="match status" value="1"/>
</dbReference>
<dbReference type="OrthoDB" id="26491at2759"/>
<evidence type="ECO:0000256" key="9">
    <source>
        <dbReference type="ARBA" id="ARBA00022842"/>
    </source>
</evidence>
<feature type="compositionally biased region" description="Polar residues" evidence="14">
    <location>
        <begin position="462"/>
        <end position="475"/>
    </location>
</feature>
<keyword evidence="12" id="KW-0234">DNA repair</keyword>
<evidence type="ECO:0000256" key="6">
    <source>
        <dbReference type="ARBA" id="ARBA00022763"/>
    </source>
</evidence>
<dbReference type="InterPro" id="IPR019974">
    <property type="entry name" value="XPG_CS"/>
</dbReference>
<feature type="compositionally biased region" description="Polar residues" evidence="14">
    <location>
        <begin position="388"/>
        <end position="406"/>
    </location>
</feature>
<gene>
    <name evidence="17" type="ORF">L228DRAFT_283960</name>
</gene>
<dbReference type="SMART" id="SM00485">
    <property type="entry name" value="XPGN"/>
    <property type="match status" value="1"/>
</dbReference>
<feature type="region of interest" description="Disordered" evidence="14">
    <location>
        <begin position="624"/>
        <end position="675"/>
    </location>
</feature>
<dbReference type="SUPFAM" id="SSF47807">
    <property type="entry name" value="5' to 3' exonuclease, C-terminal subdomain"/>
    <property type="match status" value="1"/>
</dbReference>
<evidence type="ECO:0000256" key="1">
    <source>
        <dbReference type="ARBA" id="ARBA00001946"/>
    </source>
</evidence>
<dbReference type="STRING" id="1328760.A0A165G7K4"/>
<dbReference type="CDD" id="cd09857">
    <property type="entry name" value="PIN_EXO1"/>
    <property type="match status" value="1"/>
</dbReference>
<dbReference type="InterPro" id="IPR006084">
    <property type="entry name" value="XPG/Rad2"/>
</dbReference>
<keyword evidence="6" id="KW-0227">DNA damage</keyword>
<dbReference type="InterPro" id="IPR037315">
    <property type="entry name" value="EXO1_H3TH"/>
</dbReference>
<dbReference type="Pfam" id="PF00752">
    <property type="entry name" value="XPG_N"/>
    <property type="match status" value="1"/>
</dbReference>
<feature type="compositionally biased region" description="Polar residues" evidence="14">
    <location>
        <begin position="555"/>
        <end position="589"/>
    </location>
</feature>
<sequence length="768" mass="84811">MGIQGLLPLLKSIQRPSHLKRFAGQTLGVDAYGWLHRGTIACAIDLALGKPTTRYIDFALNRVRMLIHFGVTPYLVFDGDYLPSKAATESGRAARREESRKAGLELLKTGKIQQAQIELQKAIDVTPEMARVLIDALKRMKVKYVVAPYEADAQMAYLERKGFIQGIISEDSDLLVFGAKCLLTKLDQYGECIEINRSRFTACREISLVGWTDADFRRMAILSGCDYLASINKMGLKTSYRLIRKYKFVERLLRIIQFDGQFRVPQGYLEDFRKAELTFCHQRVFCPEAKALVMCNPSEEQLVGAKFDFLGVDYSPEIAQGVARGDLHPMTKENIVIPQALDPIPRTPVALAQGTMASSFSDLKGNKPIDGYFRPRRMPLQELDPNLFTPSPTQQRVLETNSHQSWTSRSAPARSTSATTIEDLAPSPAIAPASAPSTIDRARLRLSARRATSGSLGGSRLCTDSETPITSQSTRSRFFADAVDDPTPSAHEARARKRKGIDVNIWSDDSVEGIMADLPDVSDCPSPSKKGKMDVFQEGKHEDFVPESPEPISAKSVSEESQATFSESSQFTNGSKNNTPPSSLESNVPSKDVASILDKNVRAELQELKDRFAFRPSENTNVFSLGGKKGLKNTVPGQSARTPLQTRTPLKKESSDYSKMISPRKSEMLSFSGQKGVLRRAQTSLEDVLKGLAGNEGDHKAPSMSAHKKNHNEDKVAHPVSLPLKGSEDMMVPDSDGEEDYESSGVNNTETEEHKPVLDLGKFVFAPK</sequence>
<keyword evidence="11" id="KW-0238">DNA-binding</keyword>
<dbReference type="GO" id="GO:0046872">
    <property type="term" value="F:metal ion binding"/>
    <property type="evidence" value="ECO:0007669"/>
    <property type="project" value="UniProtKB-KW"/>
</dbReference>
<dbReference type="GO" id="GO:0003677">
    <property type="term" value="F:DNA binding"/>
    <property type="evidence" value="ECO:0007669"/>
    <property type="project" value="UniProtKB-KW"/>
</dbReference>
<dbReference type="PRINTS" id="PR00853">
    <property type="entry name" value="XPGRADSUPER"/>
</dbReference>
<evidence type="ECO:0000256" key="13">
    <source>
        <dbReference type="ARBA" id="ARBA00023242"/>
    </source>
</evidence>
<dbReference type="InterPro" id="IPR006086">
    <property type="entry name" value="XPG-I_dom"/>
</dbReference>
<feature type="region of interest" description="Disordered" evidence="14">
    <location>
        <begin position="382"/>
        <end position="436"/>
    </location>
</feature>
<keyword evidence="8" id="KW-0269">Exonuclease</keyword>
<dbReference type="AlphaFoldDB" id="A0A165G7K4"/>
<dbReference type="Gene3D" id="1.10.150.20">
    <property type="entry name" value="5' to 3' exonuclease, C-terminal subdomain"/>
    <property type="match status" value="1"/>
</dbReference>
<keyword evidence="5" id="KW-0479">Metal-binding</keyword>
<evidence type="ECO:0000313" key="18">
    <source>
        <dbReference type="Proteomes" id="UP000076632"/>
    </source>
</evidence>
<evidence type="ECO:0000256" key="2">
    <source>
        <dbReference type="ARBA" id="ARBA00004123"/>
    </source>
</evidence>
<dbReference type="SMART" id="SM00279">
    <property type="entry name" value="HhH2"/>
    <property type="match status" value="1"/>
</dbReference>
<keyword evidence="4" id="KW-0540">Nuclease</keyword>
<dbReference type="GO" id="GO:0017108">
    <property type="term" value="F:5'-flap endonuclease activity"/>
    <property type="evidence" value="ECO:0007669"/>
    <property type="project" value="TreeGrafter"/>
</dbReference>
<evidence type="ECO:0000256" key="10">
    <source>
        <dbReference type="ARBA" id="ARBA00022881"/>
    </source>
</evidence>
<keyword evidence="18" id="KW-1185">Reference proteome</keyword>
<dbReference type="PANTHER" id="PTHR11081:SF65">
    <property type="entry name" value="DNA DAMAGE-INDUCIBLE PROTEIN DIN7-RELATED"/>
    <property type="match status" value="1"/>
</dbReference>
<dbReference type="InParanoid" id="A0A165G7K4"/>
<feature type="region of interest" description="Disordered" evidence="14">
    <location>
        <begin position="541"/>
        <end position="589"/>
    </location>
</feature>
<evidence type="ECO:0000256" key="5">
    <source>
        <dbReference type="ARBA" id="ARBA00022723"/>
    </source>
</evidence>
<feature type="region of interest" description="Disordered" evidence="14">
    <location>
        <begin position="450"/>
        <end position="475"/>
    </location>
</feature>
<evidence type="ECO:0000259" key="15">
    <source>
        <dbReference type="SMART" id="SM00484"/>
    </source>
</evidence>
<evidence type="ECO:0000256" key="8">
    <source>
        <dbReference type="ARBA" id="ARBA00022839"/>
    </source>
</evidence>
<evidence type="ECO:0000259" key="16">
    <source>
        <dbReference type="SMART" id="SM00485"/>
    </source>
</evidence>
<organism evidence="17 18">
    <name type="scientific">Xylona heveae (strain CBS 132557 / TC161)</name>
    <dbReference type="NCBI Taxonomy" id="1328760"/>
    <lineage>
        <taxon>Eukaryota</taxon>
        <taxon>Fungi</taxon>
        <taxon>Dikarya</taxon>
        <taxon>Ascomycota</taxon>
        <taxon>Pezizomycotina</taxon>
        <taxon>Xylonomycetes</taxon>
        <taxon>Xylonales</taxon>
        <taxon>Xylonaceae</taxon>
        <taxon>Xylona</taxon>
    </lineage>
</organism>
<dbReference type="GeneID" id="28901301"/>
<dbReference type="Proteomes" id="UP000076632">
    <property type="component" value="Unassembled WGS sequence"/>
</dbReference>
<feature type="compositionally biased region" description="Polar residues" evidence="14">
    <location>
        <begin position="635"/>
        <end position="648"/>
    </location>
</feature>
<evidence type="ECO:0000256" key="14">
    <source>
        <dbReference type="SAM" id="MobiDB-lite"/>
    </source>
</evidence>
<dbReference type="RefSeq" id="XP_018187387.1">
    <property type="nucleotide sequence ID" value="XM_018336164.1"/>
</dbReference>
<dbReference type="PANTHER" id="PTHR11081">
    <property type="entry name" value="FLAP ENDONUCLEASE FAMILY MEMBER"/>
    <property type="match status" value="1"/>
</dbReference>
<comment type="similarity">
    <text evidence="3">Belongs to the XPG/RAD2 endonuclease family. EXO1 subfamily.</text>
</comment>
<keyword evidence="10" id="KW-0267">Excision nuclease</keyword>
<protein>
    <submittedName>
        <fullName evidence="17">Uncharacterized protein</fullName>
    </submittedName>
</protein>
<dbReference type="SMART" id="SM00484">
    <property type="entry name" value="XPGI"/>
    <property type="match status" value="1"/>
</dbReference>
<dbReference type="InterPro" id="IPR036279">
    <property type="entry name" value="5-3_exonuclease_C_sf"/>
</dbReference>
<evidence type="ECO:0000256" key="3">
    <source>
        <dbReference type="ARBA" id="ARBA00010563"/>
    </source>
</evidence>
<feature type="domain" description="XPG-I" evidence="15">
    <location>
        <begin position="138"/>
        <end position="208"/>
    </location>
</feature>
<accession>A0A165G7K4</accession>
<evidence type="ECO:0000313" key="17">
    <source>
        <dbReference type="EMBL" id="KZF21832.1"/>
    </source>
</evidence>
<name>A0A165G7K4_XYLHT</name>
<comment type="subcellular location">
    <subcellularLocation>
        <location evidence="2">Nucleus</location>
    </subcellularLocation>
</comment>
<dbReference type="InterPro" id="IPR029060">
    <property type="entry name" value="PIN-like_dom_sf"/>
</dbReference>
<dbReference type="GO" id="GO:0035312">
    <property type="term" value="F:5'-3' DNA exonuclease activity"/>
    <property type="evidence" value="ECO:0007669"/>
    <property type="project" value="InterPro"/>
</dbReference>
<evidence type="ECO:0000256" key="11">
    <source>
        <dbReference type="ARBA" id="ARBA00023125"/>
    </source>
</evidence>
<proteinExistence type="inferred from homology"/>
<evidence type="ECO:0000256" key="12">
    <source>
        <dbReference type="ARBA" id="ARBA00023204"/>
    </source>
</evidence>
<comment type="cofactor">
    <cofactor evidence="1">
        <name>Mg(2+)</name>
        <dbReference type="ChEBI" id="CHEBI:18420"/>
    </cofactor>
</comment>
<reference evidence="17 18" key="1">
    <citation type="journal article" date="2016" name="Fungal Biol.">
        <title>The genome of Xylona heveae provides a window into fungal endophytism.</title>
        <authorList>
            <person name="Gazis R."/>
            <person name="Kuo A."/>
            <person name="Riley R."/>
            <person name="LaButti K."/>
            <person name="Lipzen A."/>
            <person name="Lin J."/>
            <person name="Amirebrahimi M."/>
            <person name="Hesse C.N."/>
            <person name="Spatafora J.W."/>
            <person name="Henrissat B."/>
            <person name="Hainaut M."/>
            <person name="Grigoriev I.V."/>
            <person name="Hibbett D.S."/>
        </authorList>
    </citation>
    <scope>NUCLEOTIDE SEQUENCE [LARGE SCALE GENOMIC DNA]</scope>
    <source>
        <strain evidence="17 18">TC161</strain>
    </source>
</reference>
<dbReference type="SUPFAM" id="SSF88723">
    <property type="entry name" value="PIN domain-like"/>
    <property type="match status" value="1"/>
</dbReference>
<dbReference type="GO" id="GO:0006281">
    <property type="term" value="P:DNA repair"/>
    <property type="evidence" value="ECO:0007669"/>
    <property type="project" value="UniProtKB-KW"/>
</dbReference>
<dbReference type="InterPro" id="IPR006085">
    <property type="entry name" value="XPG_DNA_repair_N"/>
</dbReference>